<protein>
    <recommendedName>
        <fullName evidence="1">DUF1707 domain-containing protein</fullName>
    </recommendedName>
</protein>
<dbReference type="PANTHER" id="PTHR40763">
    <property type="entry name" value="MEMBRANE PROTEIN-RELATED"/>
    <property type="match status" value="1"/>
</dbReference>
<reference evidence="3" key="1">
    <citation type="submission" date="2019-04" db="EMBL/GenBank/DDBJ databases">
        <title>Draft genome sequence of Pseudonocardiaceae bacterium SL3-2-4.</title>
        <authorList>
            <person name="Ningsih F."/>
            <person name="Yokota A."/>
            <person name="Sakai Y."/>
            <person name="Nanatani K."/>
            <person name="Yabe S."/>
            <person name="Oetari A."/>
            <person name="Sjamsuridzal W."/>
        </authorList>
    </citation>
    <scope>NUCLEOTIDE SEQUENCE [LARGE SCALE GENOMIC DNA]</scope>
    <source>
        <strain evidence="3">SL3-2-4</strain>
    </source>
</reference>
<keyword evidence="3" id="KW-1185">Reference proteome</keyword>
<gene>
    <name evidence="2" type="ORF">GTS_08150</name>
</gene>
<proteinExistence type="predicted"/>
<feature type="domain" description="DUF1707" evidence="1">
    <location>
        <begin position="1"/>
        <end position="53"/>
    </location>
</feature>
<evidence type="ECO:0000259" key="1">
    <source>
        <dbReference type="Pfam" id="PF08044"/>
    </source>
</evidence>
<evidence type="ECO:0000313" key="3">
    <source>
        <dbReference type="Proteomes" id="UP000298860"/>
    </source>
</evidence>
<sequence length="202" mass="21034">MRASDADRERVAQVLHQAMSEGRLSLAELEQRLDVVYAAKTYADLEPVTRDLPTASPIAAGPDLAPATAGSPARVSRIGGTPGSSTAIAVMSGVERRGDWVVPAHLSVVAIMGGADLDLRAARFAERECTINVIAIMGGARITVPDDLTVRVEGVGVMGGFDRRGEGGGDPSGPVLRVTGLALMGGVEVRRKPRDGRKALEG</sequence>
<dbReference type="Pfam" id="PF08044">
    <property type="entry name" value="DUF1707"/>
    <property type="match status" value="1"/>
</dbReference>
<comment type="caution">
    <text evidence="2">The sequence shown here is derived from an EMBL/GenBank/DDBJ whole genome shotgun (WGS) entry which is preliminary data.</text>
</comment>
<evidence type="ECO:0000313" key="2">
    <source>
        <dbReference type="EMBL" id="GDY29182.1"/>
    </source>
</evidence>
<accession>A0A4D4J253</accession>
<name>A0A4D4J253_9PSEU</name>
<dbReference type="AlphaFoldDB" id="A0A4D4J253"/>
<dbReference type="InterPro" id="IPR012551">
    <property type="entry name" value="DUF1707_SHOCT-like"/>
</dbReference>
<organism evidence="2 3">
    <name type="scientific">Gandjariella thermophila</name>
    <dbReference type="NCBI Taxonomy" id="1931992"/>
    <lineage>
        <taxon>Bacteria</taxon>
        <taxon>Bacillati</taxon>
        <taxon>Actinomycetota</taxon>
        <taxon>Actinomycetes</taxon>
        <taxon>Pseudonocardiales</taxon>
        <taxon>Pseudonocardiaceae</taxon>
        <taxon>Gandjariella</taxon>
    </lineage>
</organism>
<dbReference type="Proteomes" id="UP000298860">
    <property type="component" value="Unassembled WGS sequence"/>
</dbReference>
<dbReference type="EMBL" id="BJFL01000003">
    <property type="protein sequence ID" value="GDY29182.1"/>
    <property type="molecule type" value="Genomic_DNA"/>
</dbReference>
<dbReference type="PANTHER" id="PTHR40763:SF4">
    <property type="entry name" value="DUF1707 DOMAIN-CONTAINING PROTEIN"/>
    <property type="match status" value="1"/>
</dbReference>